<dbReference type="Pfam" id="PF00590">
    <property type="entry name" value="TP_methylase"/>
    <property type="match status" value="1"/>
</dbReference>
<gene>
    <name evidence="7" type="primary">cobK</name>
    <name evidence="7" type="ORF">DWX93_00115</name>
</gene>
<comment type="pathway">
    <text evidence="1">Cofactor biosynthesis; adenosylcobalamin biosynthesis.</text>
</comment>
<comment type="caution">
    <text evidence="7">The sequence shown here is derived from an EMBL/GenBank/DDBJ whole genome shotgun (WGS) entry which is preliminary data.</text>
</comment>
<dbReference type="NCBIfam" id="TIGR00715">
    <property type="entry name" value="precor6x_red"/>
    <property type="match status" value="1"/>
</dbReference>
<dbReference type="AlphaFoldDB" id="A0A395VCJ3"/>
<dbReference type="InterPro" id="IPR003723">
    <property type="entry name" value="Precorrin-6x_reduct"/>
</dbReference>
<dbReference type="InterPro" id="IPR029063">
    <property type="entry name" value="SAM-dependent_MTases_sf"/>
</dbReference>
<dbReference type="PROSITE" id="PS51014">
    <property type="entry name" value="COBK_CBIJ"/>
    <property type="match status" value="1"/>
</dbReference>
<dbReference type="GO" id="GO:0008276">
    <property type="term" value="F:protein methyltransferase activity"/>
    <property type="evidence" value="ECO:0007669"/>
    <property type="project" value="InterPro"/>
</dbReference>
<evidence type="ECO:0000313" key="7">
    <source>
        <dbReference type="EMBL" id="RGS41789.1"/>
    </source>
</evidence>
<dbReference type="GO" id="GO:0016994">
    <property type="term" value="F:precorrin-6A reductase activity"/>
    <property type="evidence" value="ECO:0007669"/>
    <property type="project" value="UniProtKB-EC"/>
</dbReference>
<evidence type="ECO:0000256" key="4">
    <source>
        <dbReference type="ARBA" id="ARBA00022679"/>
    </source>
</evidence>
<dbReference type="InterPro" id="IPR014008">
    <property type="entry name" value="Cbl_synth_MTase_CbiT"/>
</dbReference>
<dbReference type="NCBIfam" id="TIGR02467">
    <property type="entry name" value="CbiE"/>
    <property type="match status" value="1"/>
</dbReference>
<sequence>MAEILIFSGTTEGRELAEALCARQIDCMASVATEYGREVMRQQEHLVIREGRMGEPEMEELMRTGTFLAVVDATHPYAVEVTEHIKESAKKTNLPYLRLSRSTAAEREIAEHEWMIHTVADTQECVELLSKLPGNILLTTGSKELHAYAAREEIRERLFVRVLPGVESIEICHREQIPGKQIIAMQGPFGTELNEALIRQYDIGVLVTKESGQAGGFPEKIRAAEHTKIPVVMIQNPEQAGGMSMEKVLSEIETLCGKKSGTKRQPLQISLVGIGMGNTKLFTGEAREAIGQAKAVCGAKRLLAAADTLIAPDAEKREAYLPADLLPYIYSCRERKIGRIAILFSGDTGFYSGAEAVYKALQEEVRLGKLQAGITICPGISSLSYLAARAGKSWQDAKIVSTHGREADVTAYVRSEENVFLIVSGRSDLIRIGEELEAAGLSGVELTIGYQLSYKEERIWHGTPEVCRTLKDDGLYACLIENPGAQGETLAPGVPDRWFVRGRVPMTKEEIRWLSLCRLGLKSQSVFYDIGSGTGSIAVEAALRSKQLRVYAVEHGEEACGLIAENASRAGVKNLVVVKGEAPECLGELPVPTHAFIGGSGGRLREILLALREKNPNVRVVLNAVSLETVAEVVALWKELLICEEEITQIAVSRAKKAGSHHLMQAENPIYVISFSLSENGEGEEQKPDRREER</sequence>
<dbReference type="EMBL" id="QRVL01000001">
    <property type="protein sequence ID" value="RGS41789.1"/>
    <property type="molecule type" value="Genomic_DNA"/>
</dbReference>
<keyword evidence="4" id="KW-0808">Transferase</keyword>
<dbReference type="CDD" id="cd11644">
    <property type="entry name" value="Precorrin-6Y-MT"/>
    <property type="match status" value="1"/>
</dbReference>
<keyword evidence="3" id="KW-0489">Methyltransferase</keyword>
<evidence type="ECO:0000259" key="6">
    <source>
        <dbReference type="Pfam" id="PF00590"/>
    </source>
</evidence>
<keyword evidence="5" id="KW-0949">S-adenosyl-L-methionine</keyword>
<evidence type="ECO:0000313" key="8">
    <source>
        <dbReference type="Proteomes" id="UP000266172"/>
    </source>
</evidence>
<accession>A0A395VCJ3</accession>
<dbReference type="NCBIfam" id="TIGR02469">
    <property type="entry name" value="CbiT"/>
    <property type="match status" value="1"/>
</dbReference>
<dbReference type="InterPro" id="IPR035996">
    <property type="entry name" value="4pyrrol_Methylase_sf"/>
</dbReference>
<dbReference type="Gene3D" id="3.40.1010.10">
    <property type="entry name" value="Cobalt-precorrin-4 Transmethylase, Domain 1"/>
    <property type="match status" value="1"/>
</dbReference>
<keyword evidence="2" id="KW-0169">Cobalamin biosynthesis</keyword>
<proteinExistence type="predicted"/>
<dbReference type="EC" id="1.3.1.54" evidence="7"/>
<dbReference type="UniPathway" id="UPA00148"/>
<dbReference type="InterPro" id="IPR000878">
    <property type="entry name" value="4pyrrol_Mease"/>
</dbReference>
<evidence type="ECO:0000256" key="5">
    <source>
        <dbReference type="ARBA" id="ARBA00022691"/>
    </source>
</evidence>
<keyword evidence="7" id="KW-0560">Oxidoreductase</keyword>
<dbReference type="GO" id="GO:0032259">
    <property type="term" value="P:methylation"/>
    <property type="evidence" value="ECO:0007669"/>
    <property type="project" value="UniProtKB-KW"/>
</dbReference>
<evidence type="ECO:0000256" key="2">
    <source>
        <dbReference type="ARBA" id="ARBA00022573"/>
    </source>
</evidence>
<reference evidence="7 8" key="1">
    <citation type="submission" date="2018-08" db="EMBL/GenBank/DDBJ databases">
        <title>A genome reference for cultivated species of the human gut microbiota.</title>
        <authorList>
            <person name="Zou Y."/>
            <person name="Xue W."/>
            <person name="Luo G."/>
        </authorList>
    </citation>
    <scope>NUCLEOTIDE SEQUENCE [LARGE SCALE GENOMIC DNA]</scope>
    <source>
        <strain evidence="7 8">AF22-12AC</strain>
    </source>
</reference>
<dbReference type="RefSeq" id="WP_118096016.1">
    <property type="nucleotide sequence ID" value="NZ_CAKMUY010000004.1"/>
</dbReference>
<dbReference type="GO" id="GO:0009236">
    <property type="term" value="P:cobalamin biosynthetic process"/>
    <property type="evidence" value="ECO:0007669"/>
    <property type="project" value="UniProtKB-UniPathway"/>
</dbReference>
<dbReference type="Pfam" id="PF02571">
    <property type="entry name" value="CbiJ"/>
    <property type="match status" value="1"/>
</dbReference>
<dbReference type="Proteomes" id="UP000266172">
    <property type="component" value="Unassembled WGS sequence"/>
</dbReference>
<evidence type="ECO:0000256" key="1">
    <source>
        <dbReference type="ARBA" id="ARBA00004953"/>
    </source>
</evidence>
<protein>
    <submittedName>
        <fullName evidence="7">Precorrin-6A reductase</fullName>
        <ecNumber evidence="7">1.3.1.54</ecNumber>
    </submittedName>
</protein>
<name>A0A395VCJ3_9FIRM</name>
<dbReference type="InterPro" id="IPR012818">
    <property type="entry name" value="CbiE"/>
</dbReference>
<feature type="domain" description="Tetrapyrrole methylase" evidence="6">
    <location>
        <begin position="269"/>
        <end position="463"/>
    </location>
</feature>
<dbReference type="SUPFAM" id="SSF53790">
    <property type="entry name" value="Tetrapyrrole methylase"/>
    <property type="match status" value="1"/>
</dbReference>
<dbReference type="SUPFAM" id="SSF53335">
    <property type="entry name" value="S-adenosyl-L-methionine-dependent methyltransferases"/>
    <property type="match status" value="1"/>
</dbReference>
<dbReference type="PANTHER" id="PTHR43182:SF1">
    <property type="entry name" value="COBALT-PRECORRIN-7 C(5)-METHYLTRANSFERASE"/>
    <property type="match status" value="1"/>
</dbReference>
<organism evidence="7 8">
    <name type="scientific">Roseburia hominis</name>
    <dbReference type="NCBI Taxonomy" id="301301"/>
    <lineage>
        <taxon>Bacteria</taxon>
        <taxon>Bacillati</taxon>
        <taxon>Bacillota</taxon>
        <taxon>Clostridia</taxon>
        <taxon>Lachnospirales</taxon>
        <taxon>Lachnospiraceae</taxon>
        <taxon>Roseburia</taxon>
    </lineage>
</organism>
<dbReference type="PANTHER" id="PTHR43182">
    <property type="entry name" value="COBALT-PRECORRIN-6B C(15)-METHYLTRANSFERASE (DECARBOXYLATING)"/>
    <property type="match status" value="1"/>
</dbReference>
<dbReference type="InterPro" id="IPR050714">
    <property type="entry name" value="Cobalamin_biosynth_MTase"/>
</dbReference>
<dbReference type="Gene3D" id="3.40.50.150">
    <property type="entry name" value="Vaccinia Virus protein VP39"/>
    <property type="match status" value="1"/>
</dbReference>
<dbReference type="InterPro" id="IPR014777">
    <property type="entry name" value="4pyrrole_Mease_sub1"/>
</dbReference>
<evidence type="ECO:0000256" key="3">
    <source>
        <dbReference type="ARBA" id="ARBA00022603"/>
    </source>
</evidence>